<dbReference type="OrthoDB" id="6604226at2759"/>
<keyword evidence="4 10" id="KW-0812">Transmembrane</keyword>
<protein>
    <recommendedName>
        <fullName evidence="10">Odorant receptor</fullName>
    </recommendedName>
</protein>
<reference evidence="11" key="1">
    <citation type="submission" date="2019-02" db="EMBL/GenBank/DDBJ databases">
        <title>Genome of the parasitoid wasp Diachasma alloeum, an emerging model for ecological speciation and transitions to asexual reproduction.</title>
        <authorList>
            <person name="Robertson H.M."/>
            <person name="Walden K.K."/>
            <person name="Tvedte E.S."/>
            <person name="Hood G.R."/>
            <person name="Feder J.L."/>
            <person name="Forbes A.A."/>
            <person name="Logsdon J.M."/>
            <person name="Mcelroy K.E."/>
        </authorList>
    </citation>
    <scope>NUCLEOTIDE SEQUENCE [LARGE SCALE GENOMIC DNA]</scope>
    <source>
        <strain evidence="11">Michigan</strain>
    </source>
</reference>
<evidence type="ECO:0000313" key="12">
    <source>
        <dbReference type="Proteomes" id="UP000297026"/>
    </source>
</evidence>
<dbReference type="GO" id="GO:0007165">
    <property type="term" value="P:signal transduction"/>
    <property type="evidence" value="ECO:0007669"/>
    <property type="project" value="UniProtKB-KW"/>
</dbReference>
<keyword evidence="8 10" id="KW-0675">Receptor</keyword>
<feature type="transmembrane region" description="Helical" evidence="10">
    <location>
        <begin position="70"/>
        <end position="89"/>
    </location>
</feature>
<accession>A0A4E0RZ03</accession>
<dbReference type="AlphaFoldDB" id="A0A4E0RZ03"/>
<keyword evidence="6 10" id="KW-1133">Transmembrane helix</keyword>
<evidence type="ECO:0000313" key="11">
    <source>
        <dbReference type="EMBL" id="THK33071.1"/>
    </source>
</evidence>
<comment type="subcellular location">
    <subcellularLocation>
        <location evidence="1 10">Cell membrane</location>
        <topology evidence="1 10">Multi-pass membrane protein</topology>
    </subcellularLocation>
</comment>
<dbReference type="EMBL" id="ML158642">
    <property type="protein sequence ID" value="THK33071.1"/>
    <property type="molecule type" value="Genomic_DNA"/>
</dbReference>
<comment type="similarity">
    <text evidence="10">Belongs to the insect chemoreceptor superfamily. Heteromeric odorant receptor channel (TC 1.A.69) family.</text>
</comment>
<dbReference type="PANTHER" id="PTHR21137">
    <property type="entry name" value="ODORANT RECEPTOR"/>
    <property type="match status" value="1"/>
</dbReference>
<evidence type="ECO:0000256" key="4">
    <source>
        <dbReference type="ARBA" id="ARBA00022692"/>
    </source>
</evidence>
<evidence type="ECO:0000256" key="3">
    <source>
        <dbReference type="ARBA" id="ARBA00022606"/>
    </source>
</evidence>
<feature type="transmembrane region" description="Helical" evidence="10">
    <location>
        <begin position="351"/>
        <end position="370"/>
    </location>
</feature>
<feature type="transmembrane region" description="Helical" evidence="10">
    <location>
        <begin position="246"/>
        <end position="265"/>
    </location>
</feature>
<dbReference type="Pfam" id="PF02949">
    <property type="entry name" value="7tm_6"/>
    <property type="match status" value="1"/>
</dbReference>
<keyword evidence="2" id="KW-1003">Cell membrane</keyword>
<dbReference type="GO" id="GO:0004984">
    <property type="term" value="F:olfactory receptor activity"/>
    <property type="evidence" value="ECO:0007669"/>
    <property type="project" value="InterPro"/>
</dbReference>
<organism evidence="11 12">
    <name type="scientific">Diachasma alloeum</name>
    <dbReference type="NCBI Taxonomy" id="454923"/>
    <lineage>
        <taxon>Eukaryota</taxon>
        <taxon>Metazoa</taxon>
        <taxon>Ecdysozoa</taxon>
        <taxon>Arthropoda</taxon>
        <taxon>Hexapoda</taxon>
        <taxon>Insecta</taxon>
        <taxon>Pterygota</taxon>
        <taxon>Neoptera</taxon>
        <taxon>Endopterygota</taxon>
        <taxon>Hymenoptera</taxon>
        <taxon>Apocrita</taxon>
        <taxon>Ichneumonoidea</taxon>
        <taxon>Braconidae</taxon>
        <taxon>Opiinae</taxon>
        <taxon>Diachasma</taxon>
    </lineage>
</organism>
<evidence type="ECO:0000256" key="2">
    <source>
        <dbReference type="ARBA" id="ARBA00022475"/>
    </source>
</evidence>
<keyword evidence="7 10" id="KW-0472">Membrane</keyword>
<keyword evidence="12" id="KW-1185">Reference proteome</keyword>
<keyword evidence="3 10" id="KW-0716">Sensory transduction</keyword>
<name>A0A4E0RZ03_9HYME</name>
<evidence type="ECO:0000256" key="9">
    <source>
        <dbReference type="ARBA" id="ARBA00023224"/>
    </source>
</evidence>
<evidence type="ECO:0000256" key="1">
    <source>
        <dbReference type="ARBA" id="ARBA00004651"/>
    </source>
</evidence>
<feature type="transmembrane region" description="Helical" evidence="10">
    <location>
        <begin position="36"/>
        <end position="58"/>
    </location>
</feature>
<evidence type="ECO:0000256" key="10">
    <source>
        <dbReference type="RuleBase" id="RU351113"/>
    </source>
</evidence>
<dbReference type="GO" id="GO:0005886">
    <property type="term" value="C:plasma membrane"/>
    <property type="evidence" value="ECO:0007669"/>
    <property type="project" value="UniProtKB-SubCell"/>
</dbReference>
<comment type="caution">
    <text evidence="10">Lacks conserved residue(s) required for the propagation of feature annotation.</text>
</comment>
<keyword evidence="5 10" id="KW-0552">Olfaction</keyword>
<evidence type="ECO:0000256" key="8">
    <source>
        <dbReference type="ARBA" id="ARBA00023170"/>
    </source>
</evidence>
<gene>
    <name evidence="11" type="primary">Or69</name>
    <name evidence="11" type="ORF">DALL_DALL000255</name>
</gene>
<evidence type="ECO:0000256" key="7">
    <source>
        <dbReference type="ARBA" id="ARBA00023136"/>
    </source>
</evidence>
<dbReference type="PANTHER" id="PTHR21137:SF35">
    <property type="entry name" value="ODORANT RECEPTOR 19A-RELATED"/>
    <property type="match status" value="1"/>
</dbReference>
<evidence type="ECO:0000256" key="5">
    <source>
        <dbReference type="ARBA" id="ARBA00022725"/>
    </source>
</evidence>
<sequence length="377" mass="43165">MGKRSTPEFAIQWTKSTTGILFTWPESPKATRTIVIILKIGWWVFLTVAALQIMLSFYTACRVRNSFMQLIHNLFDTFSMVQVVFRMIIGKHHHHRFQYLIEEIESFMLNANAHEREVLSRCVKRVAPFHLSYNILAISASLGYILGPVTLERSLPNKLEYPFAVDEHPTYDIVYLWESIGVIQCYCSTAFICQVSLLLWYGTIQLEILAGKMKKVSSAQELKEYINIHHHILWYIDESIKTVRPVVLTTVAMATLTILCGEITIVGNGPIVEKMQFVVIVVAYSIELLCVAWAAESLTTACEDVGWELYNSPWLQNSKELNRAAIFVMQRCQNPPVIAISGLLPKLSMSWYATYISSTYSFFTTLRVILRKIEDDL</sequence>
<keyword evidence="9 10" id="KW-0807">Transducer</keyword>
<evidence type="ECO:0000256" key="6">
    <source>
        <dbReference type="ARBA" id="ARBA00022989"/>
    </source>
</evidence>
<dbReference type="InterPro" id="IPR004117">
    <property type="entry name" value="7tm6_olfct_rcpt"/>
</dbReference>
<dbReference type="Proteomes" id="UP000297026">
    <property type="component" value="Unassembled WGS sequence"/>
</dbReference>
<feature type="transmembrane region" description="Helical" evidence="10">
    <location>
        <begin position="131"/>
        <end position="151"/>
    </location>
</feature>
<proteinExistence type="inferred from homology"/>
<dbReference type="GO" id="GO:0005549">
    <property type="term" value="F:odorant binding"/>
    <property type="evidence" value="ECO:0007669"/>
    <property type="project" value="InterPro"/>
</dbReference>